<dbReference type="RefSeq" id="WP_037468691.1">
    <property type="nucleotide sequence ID" value="NZ_NWTC01000007.1"/>
</dbReference>
<sequence length="327" mass="36186">MTTILHSTPDNPIPGKPQVGFFDGAGGRKIRYAVFKANAPVTRGTIVLLQGRNESIEKYFETIGDLTSAGFWVATFDWRGQGGSERLLPQPGHGHVEHFADYERDLTIFLEQIVLPDTRLPFSIVAHSMGALVALSLAPMLASRIDRMVLLAPFLGLSGQAVGERGIVAIATVMRWFGLGNLPVRRDKERPTPFASNPLTTDSRRYQRNLALIDARPHLRIGPPTGRWLSESFRVIRRAMRREHLTKIIVPTVILAPTADALVPYLAMEFLASNFRAGHLIPIDGARHELLQEADRYRAQALAAILAFLPEADAEEADLSPRTMEDA</sequence>
<dbReference type="AlphaFoldDB" id="A0A2A6LZZ4"/>
<dbReference type="GO" id="GO:0016787">
    <property type="term" value="F:hydrolase activity"/>
    <property type="evidence" value="ECO:0007669"/>
    <property type="project" value="UniProtKB-KW"/>
</dbReference>
<dbReference type="InterPro" id="IPR022742">
    <property type="entry name" value="Hydrolase_4"/>
</dbReference>
<evidence type="ECO:0000313" key="3">
    <source>
        <dbReference type="Proteomes" id="UP000220353"/>
    </source>
</evidence>
<comment type="caution">
    <text evidence="2">The sequence shown here is derived from an EMBL/GenBank/DDBJ whole genome shotgun (WGS) entry which is preliminary data.</text>
</comment>
<dbReference type="PANTHER" id="PTHR11614">
    <property type="entry name" value="PHOSPHOLIPASE-RELATED"/>
    <property type="match status" value="1"/>
</dbReference>
<name>A0A2A6LZZ4_RHIFR</name>
<evidence type="ECO:0000313" key="2">
    <source>
        <dbReference type="EMBL" id="PDT47842.1"/>
    </source>
</evidence>
<dbReference type="Pfam" id="PF12146">
    <property type="entry name" value="Hydrolase_4"/>
    <property type="match status" value="1"/>
</dbReference>
<feature type="domain" description="Serine aminopeptidase S33" evidence="1">
    <location>
        <begin position="42"/>
        <end position="295"/>
    </location>
</feature>
<gene>
    <name evidence="2" type="ORF">CO661_11155</name>
</gene>
<dbReference type="EMBL" id="NWTC01000007">
    <property type="protein sequence ID" value="PDT47842.1"/>
    <property type="molecule type" value="Genomic_DNA"/>
</dbReference>
<accession>A0A2A6LZZ4</accession>
<dbReference type="Proteomes" id="UP000220353">
    <property type="component" value="Unassembled WGS sequence"/>
</dbReference>
<organism evidence="2 3">
    <name type="scientific">Rhizobium fredii</name>
    <name type="common">Sinorhizobium fredii</name>
    <dbReference type="NCBI Taxonomy" id="380"/>
    <lineage>
        <taxon>Bacteria</taxon>
        <taxon>Pseudomonadati</taxon>
        <taxon>Pseudomonadota</taxon>
        <taxon>Alphaproteobacteria</taxon>
        <taxon>Hyphomicrobiales</taxon>
        <taxon>Rhizobiaceae</taxon>
        <taxon>Sinorhizobium/Ensifer group</taxon>
        <taxon>Sinorhizobium</taxon>
    </lineage>
</organism>
<dbReference type="InterPro" id="IPR029058">
    <property type="entry name" value="AB_hydrolase_fold"/>
</dbReference>
<keyword evidence="2" id="KW-0378">Hydrolase</keyword>
<protein>
    <submittedName>
        <fullName evidence="2">Alpha/beta hydrolase</fullName>
    </submittedName>
</protein>
<dbReference type="Gene3D" id="3.40.50.1820">
    <property type="entry name" value="alpha/beta hydrolase"/>
    <property type="match status" value="1"/>
</dbReference>
<reference evidence="2 3" key="1">
    <citation type="submission" date="2017-09" db="EMBL/GenBank/DDBJ databases">
        <title>Comparative genomics of rhizobia isolated from Phaseolus vulgaris in China.</title>
        <authorList>
            <person name="Tong W."/>
        </authorList>
    </citation>
    <scope>NUCLEOTIDE SEQUENCE [LARGE SCALE GENOMIC DNA]</scope>
    <source>
        <strain evidence="2 3">PCH1</strain>
    </source>
</reference>
<dbReference type="SUPFAM" id="SSF53474">
    <property type="entry name" value="alpha/beta-Hydrolases"/>
    <property type="match status" value="1"/>
</dbReference>
<evidence type="ECO:0000259" key="1">
    <source>
        <dbReference type="Pfam" id="PF12146"/>
    </source>
</evidence>
<dbReference type="InterPro" id="IPR051044">
    <property type="entry name" value="MAG_DAG_Lipase"/>
</dbReference>
<proteinExistence type="predicted"/>